<evidence type="ECO:0000256" key="2">
    <source>
        <dbReference type="ARBA" id="ARBA00022692"/>
    </source>
</evidence>
<evidence type="ECO:0000256" key="5">
    <source>
        <dbReference type="SAM" id="Phobius"/>
    </source>
</evidence>
<feature type="transmembrane region" description="Helical" evidence="5">
    <location>
        <begin position="382"/>
        <end position="402"/>
    </location>
</feature>
<dbReference type="PANTHER" id="PTHR10283:SF82">
    <property type="entry name" value="SOLUTE CARRIER FAMILY 13 MEMBER 2"/>
    <property type="match status" value="1"/>
</dbReference>
<evidence type="ECO:0000313" key="9">
    <source>
        <dbReference type="Proteomes" id="UP000290401"/>
    </source>
</evidence>
<feature type="transmembrane region" description="Helical" evidence="5">
    <location>
        <begin position="67"/>
        <end position="87"/>
    </location>
</feature>
<dbReference type="Proteomes" id="UP000290401">
    <property type="component" value="Unassembled WGS sequence"/>
</dbReference>
<dbReference type="GO" id="GO:0005886">
    <property type="term" value="C:plasma membrane"/>
    <property type="evidence" value="ECO:0007669"/>
    <property type="project" value="TreeGrafter"/>
</dbReference>
<feature type="transmembrane region" description="Helical" evidence="5">
    <location>
        <begin position="239"/>
        <end position="258"/>
    </location>
</feature>
<evidence type="ECO:0000256" key="3">
    <source>
        <dbReference type="ARBA" id="ARBA00022989"/>
    </source>
</evidence>
<dbReference type="Proteomes" id="UP000288972">
    <property type="component" value="Chromosome"/>
</dbReference>
<dbReference type="EMBL" id="CP030053">
    <property type="protein sequence ID" value="QAU46821.1"/>
    <property type="molecule type" value="Genomic_DNA"/>
</dbReference>
<reference evidence="6 8" key="1">
    <citation type="submission" date="2018-06" db="EMBL/GenBank/DDBJ databases">
        <title>Comparative genomics of rhizobia nodulating Arachis hypogaea in China.</title>
        <authorList>
            <person name="Li Y."/>
        </authorList>
    </citation>
    <scope>NUCLEOTIDE SEQUENCE [LARGE SCALE GENOMIC DNA]</scope>
    <source>
        <strain evidence="6 8">CCBAU 51670</strain>
    </source>
</reference>
<evidence type="ECO:0000313" key="7">
    <source>
        <dbReference type="EMBL" id="RXH09041.1"/>
    </source>
</evidence>
<dbReference type="AlphaFoldDB" id="A0AAE5X173"/>
<reference evidence="7 9" key="2">
    <citation type="submission" date="2018-10" db="EMBL/GenBank/DDBJ databases">
        <title>Bradyrhizobium sp. nov., effective nodules isolated from peanut in China.</title>
        <authorList>
            <person name="Li Y."/>
        </authorList>
    </citation>
    <scope>NUCLEOTIDE SEQUENCE [LARGE SCALE GENOMIC DNA]</scope>
    <source>
        <strain evidence="7 9">CCBAU 53426</strain>
    </source>
</reference>
<dbReference type="RefSeq" id="WP_128951556.1">
    <property type="nucleotide sequence ID" value="NZ_CP030053.1"/>
</dbReference>
<evidence type="ECO:0000313" key="6">
    <source>
        <dbReference type="EMBL" id="QAU46821.1"/>
    </source>
</evidence>
<dbReference type="InterPro" id="IPR001898">
    <property type="entry name" value="SLC13A/DASS"/>
</dbReference>
<dbReference type="PANTHER" id="PTHR10283">
    <property type="entry name" value="SOLUTE CARRIER FAMILY 13 MEMBER"/>
    <property type="match status" value="1"/>
</dbReference>
<feature type="transmembrane region" description="Helical" evidence="5">
    <location>
        <begin position="471"/>
        <end position="493"/>
    </location>
</feature>
<keyword evidence="2 5" id="KW-0812">Transmembrane</keyword>
<dbReference type="GO" id="GO:0008514">
    <property type="term" value="F:organic anion transmembrane transporter activity"/>
    <property type="evidence" value="ECO:0007669"/>
    <property type="project" value="UniProtKB-ARBA"/>
</dbReference>
<keyword evidence="4 5" id="KW-0472">Membrane</keyword>
<keyword evidence="9" id="KW-1185">Reference proteome</keyword>
<evidence type="ECO:0000256" key="4">
    <source>
        <dbReference type="ARBA" id="ARBA00023136"/>
    </source>
</evidence>
<feature type="transmembrane region" description="Helical" evidence="5">
    <location>
        <begin position="433"/>
        <end position="459"/>
    </location>
</feature>
<protein>
    <submittedName>
        <fullName evidence="7">DASS family sodium-coupled anion symporter</fullName>
    </submittedName>
</protein>
<gene>
    <name evidence="7" type="ORF">EAS56_26895</name>
    <name evidence="6" type="ORF">XH91_16585</name>
</gene>
<keyword evidence="3 5" id="KW-1133">Transmembrane helix</keyword>
<feature type="transmembrane region" description="Helical" evidence="5">
    <location>
        <begin position="43"/>
        <end position="60"/>
    </location>
</feature>
<accession>A0AAE5X173</accession>
<feature type="transmembrane region" description="Helical" evidence="5">
    <location>
        <begin position="409"/>
        <end position="427"/>
    </location>
</feature>
<dbReference type="Pfam" id="PF00939">
    <property type="entry name" value="Na_sulph_symp"/>
    <property type="match status" value="1"/>
</dbReference>
<evidence type="ECO:0000256" key="1">
    <source>
        <dbReference type="ARBA" id="ARBA00004141"/>
    </source>
</evidence>
<feature type="transmembrane region" description="Helical" evidence="5">
    <location>
        <begin position="347"/>
        <end position="370"/>
    </location>
</feature>
<organism evidence="6 8">
    <name type="scientific">Bradyrhizobium guangzhouense</name>
    <dbReference type="NCBI Taxonomy" id="1325095"/>
    <lineage>
        <taxon>Bacteria</taxon>
        <taxon>Pseudomonadati</taxon>
        <taxon>Pseudomonadota</taxon>
        <taxon>Alphaproteobacteria</taxon>
        <taxon>Hyphomicrobiales</taxon>
        <taxon>Nitrobacteraceae</taxon>
        <taxon>Bradyrhizobium</taxon>
    </lineage>
</organism>
<proteinExistence type="predicted"/>
<dbReference type="EMBL" id="RDQZ01000027">
    <property type="protein sequence ID" value="RXH09041.1"/>
    <property type="molecule type" value="Genomic_DNA"/>
</dbReference>
<dbReference type="NCBIfam" id="TIGR00785">
    <property type="entry name" value="dass"/>
    <property type="match status" value="1"/>
</dbReference>
<evidence type="ECO:0000313" key="8">
    <source>
        <dbReference type="Proteomes" id="UP000288972"/>
    </source>
</evidence>
<comment type="subcellular location">
    <subcellularLocation>
        <location evidence="1">Membrane</location>
        <topology evidence="1">Multi-pass membrane protein</topology>
    </subcellularLocation>
</comment>
<feature type="transmembrane region" description="Helical" evidence="5">
    <location>
        <begin position="99"/>
        <end position="125"/>
    </location>
</feature>
<sequence length="498" mass="52068">MSTLVHAGSATTEVSARKLLSVLIGLAIMTAIIMAPSPAGLSLAGQRVIAVMVFVVLMWITEAIPYGVSAVALVLLLILALGFSPAANGVGPILGTAKAIPLALSGFSNGGWLFVAAGLAMAAAITSTGLEKRVAYLILKLVGAKTHAIMLGIILTAFALTFFIPSVIARAATLVPIVIGLTEAFGLPRSSQIGKAMLLLAGILPSVTGVGVLTGAAPNPVMVNFLTGAGQIQVSYVDWLIYLFPYTVVFSGALYVLVTRLFKFEFTELPGGSDYVSARIAELGPMSSLEKRASAIMVVTILLWATDKIHHVEASAISVFCVLLLVLPGVGVTTCNDLYKRIDWNSILLFGAGISMAEMLSKTGGAAWLAKVAFVESGMGELSVTALAIMIFVVVFFVRFCFTSITSCLTAITPAIIGFLVSLNNPALPIVGIVLGVALIAQCLSIIPVTSAPAMIAYGAGGFTTRDMMRLGLPLAAIMYGLIVLFMFTYWPLVGLWT</sequence>
<feature type="transmembrane region" description="Helical" evidence="5">
    <location>
        <begin position="198"/>
        <end position="219"/>
    </location>
</feature>
<feature type="transmembrane region" description="Helical" evidence="5">
    <location>
        <begin position="19"/>
        <end position="37"/>
    </location>
</feature>
<dbReference type="GO" id="GO:1905039">
    <property type="term" value="P:carboxylic acid transmembrane transport"/>
    <property type="evidence" value="ECO:0007669"/>
    <property type="project" value="UniProtKB-ARBA"/>
</dbReference>
<dbReference type="KEGG" id="bgz:XH91_16585"/>
<name>A0AAE5X173_9BRAD</name>
<feature type="transmembrane region" description="Helical" evidence="5">
    <location>
        <begin position="316"/>
        <end position="335"/>
    </location>
</feature>